<dbReference type="OrthoDB" id="2905540at2"/>
<dbReference type="RefSeq" id="WP_104058511.1">
    <property type="nucleotide sequence ID" value="NZ_PREZ01000005.1"/>
</dbReference>
<proteinExistence type="predicted"/>
<keyword evidence="2" id="KW-1185">Reference proteome</keyword>
<dbReference type="EMBL" id="PREZ01000005">
    <property type="protein sequence ID" value="PPA69518.1"/>
    <property type="molecule type" value="Genomic_DNA"/>
</dbReference>
<comment type="caution">
    <text evidence="1">The sequence shown here is derived from an EMBL/GenBank/DDBJ whole genome shotgun (WGS) entry which is preliminary data.</text>
</comment>
<dbReference type="Proteomes" id="UP000239047">
    <property type="component" value="Unassembled WGS sequence"/>
</dbReference>
<organism evidence="1 2">
    <name type="scientific">Jeotgalibacillus proteolyticus</name>
    <dbReference type="NCBI Taxonomy" id="2082395"/>
    <lineage>
        <taxon>Bacteria</taxon>
        <taxon>Bacillati</taxon>
        <taxon>Bacillota</taxon>
        <taxon>Bacilli</taxon>
        <taxon>Bacillales</taxon>
        <taxon>Caryophanaceae</taxon>
        <taxon>Jeotgalibacillus</taxon>
    </lineage>
</organism>
<accession>A0A2S5G958</accession>
<evidence type="ECO:0008006" key="3">
    <source>
        <dbReference type="Google" id="ProtNLM"/>
    </source>
</evidence>
<evidence type="ECO:0000313" key="1">
    <source>
        <dbReference type="EMBL" id="PPA69518.1"/>
    </source>
</evidence>
<dbReference type="AlphaFoldDB" id="A0A2S5G958"/>
<gene>
    <name evidence="1" type="ORF">C4B60_13270</name>
</gene>
<protein>
    <recommendedName>
        <fullName evidence="3">Sporulation histidine kinase inhibitor Sda</fullName>
    </recommendedName>
</protein>
<name>A0A2S5G958_9BACL</name>
<reference evidence="1 2" key="1">
    <citation type="submission" date="2018-02" db="EMBL/GenBank/DDBJ databases">
        <title>Jeotgalibacillus proteolyticum sp. nov. a protease producing bacterium isolated from ocean sediments of Laizhou Bay.</title>
        <authorList>
            <person name="Li Y."/>
        </authorList>
    </citation>
    <scope>NUCLEOTIDE SEQUENCE [LARGE SCALE GENOMIC DNA]</scope>
    <source>
        <strain evidence="1 2">22-7</strain>
    </source>
</reference>
<sequence>MKKIYDQLSNDLLAGFYVEINKNINKGILSSAMYQELELIKKVAAERGLSNIDLLEIYMLHIRPQL</sequence>
<evidence type="ECO:0000313" key="2">
    <source>
        <dbReference type="Proteomes" id="UP000239047"/>
    </source>
</evidence>